<protein>
    <submittedName>
        <fullName evidence="2">DUF1648 domain-containing protein</fullName>
    </submittedName>
</protein>
<keyword evidence="3" id="KW-1185">Reference proteome</keyword>
<reference evidence="2" key="1">
    <citation type="submission" date="2021-07" db="EMBL/GenBank/DDBJ databases">
        <title>Candidatus Kaistella beijingensis sp. nov. isolated from a municipal wastewater treatment plant is involved in sludge foaming.</title>
        <authorList>
            <person name="Song Y."/>
            <person name="Liu S.-J."/>
        </authorList>
    </citation>
    <scope>NUCLEOTIDE SEQUENCE</scope>
    <source>
        <strain evidence="2">DSM 43998</strain>
    </source>
</reference>
<feature type="transmembrane region" description="Helical" evidence="1">
    <location>
        <begin position="12"/>
        <end position="33"/>
    </location>
</feature>
<organism evidence="2 3">
    <name type="scientific">Skermania pinensis</name>
    <dbReference type="NCBI Taxonomy" id="39122"/>
    <lineage>
        <taxon>Bacteria</taxon>
        <taxon>Bacillati</taxon>
        <taxon>Actinomycetota</taxon>
        <taxon>Actinomycetes</taxon>
        <taxon>Mycobacteriales</taxon>
        <taxon>Gordoniaceae</taxon>
        <taxon>Skermania</taxon>
    </lineage>
</organism>
<dbReference type="EMBL" id="CP079105">
    <property type="protein sequence ID" value="QXQ13889.1"/>
    <property type="molecule type" value="Genomic_DNA"/>
</dbReference>
<evidence type="ECO:0000313" key="3">
    <source>
        <dbReference type="Proteomes" id="UP000887023"/>
    </source>
</evidence>
<keyword evidence="1" id="KW-1133">Transmembrane helix</keyword>
<feature type="transmembrane region" description="Helical" evidence="1">
    <location>
        <begin position="126"/>
        <end position="146"/>
    </location>
</feature>
<accession>A0ABX8S7U8</accession>
<feature type="transmembrane region" description="Helical" evidence="1">
    <location>
        <begin position="206"/>
        <end position="224"/>
    </location>
</feature>
<name>A0ABX8S7U8_9ACTN</name>
<proteinExistence type="predicted"/>
<evidence type="ECO:0000313" key="2">
    <source>
        <dbReference type="EMBL" id="QXQ13889.1"/>
    </source>
</evidence>
<gene>
    <name evidence="2" type="ORF">KV203_19330</name>
</gene>
<keyword evidence="1" id="KW-0472">Membrane</keyword>
<feature type="transmembrane region" description="Helical" evidence="1">
    <location>
        <begin position="59"/>
        <end position="80"/>
    </location>
</feature>
<feature type="transmembrane region" description="Helical" evidence="1">
    <location>
        <begin position="182"/>
        <end position="200"/>
    </location>
</feature>
<keyword evidence="1" id="KW-0812">Transmembrane</keyword>
<evidence type="ECO:0000256" key="1">
    <source>
        <dbReference type="SAM" id="Phobius"/>
    </source>
</evidence>
<sequence>MRYHRIVDPWGLVFGIGLPLLAAATQLGVVGAWRARLPDRIATHWSGSEPDGFSNPTTFGWQMALVILLVGGGCCAIAALAQAMLLMRRTMLLVGLPVVGLLLAVGIGAVGVQLDQVAPEPRFPGWTLGVGTLVGFALGLLGARLLRDYRTRVPATAAPPVELPRGPAVPVAETVGFSGRDLTIVGGLLAVGVALGCWFTDSLWPLYTALPAALLLLWLSRYRITVDRRGVRVRNLGMTSVAVDLDEITGAEVVEVRALRDFGGWGLRVRRPGRYGIVTRTGTAVRIGTTGSLTLTITADKAAAMAGALNSYADRLHDRA</sequence>
<feature type="transmembrane region" description="Helical" evidence="1">
    <location>
        <begin position="92"/>
        <end position="114"/>
    </location>
</feature>
<dbReference type="Proteomes" id="UP000887023">
    <property type="component" value="Chromosome"/>
</dbReference>
<dbReference type="RefSeq" id="WP_083530249.1">
    <property type="nucleotide sequence ID" value="NZ_CBCRUZ010000006.1"/>
</dbReference>